<keyword evidence="1" id="KW-1133">Transmembrane helix</keyword>
<protein>
    <submittedName>
        <fullName evidence="2">Uncharacterized protein</fullName>
    </submittedName>
</protein>
<name>A0A269ZHA7_9MICO</name>
<keyword evidence="1" id="KW-0472">Membrane</keyword>
<feature type="transmembrane region" description="Helical" evidence="1">
    <location>
        <begin position="200"/>
        <end position="228"/>
    </location>
</feature>
<gene>
    <name evidence="2" type="ORF">B8X04_01005</name>
</gene>
<evidence type="ECO:0000313" key="2">
    <source>
        <dbReference type="EMBL" id="PAK97188.1"/>
    </source>
</evidence>
<proteinExistence type="predicted"/>
<accession>A0A269ZHA7</accession>
<comment type="caution">
    <text evidence="2">The sequence shown here is derived from an EMBL/GenBank/DDBJ whole genome shotgun (WGS) entry which is preliminary data.</text>
</comment>
<organism evidence="2 3">
    <name type="scientific">Brevibacterium casei</name>
    <dbReference type="NCBI Taxonomy" id="33889"/>
    <lineage>
        <taxon>Bacteria</taxon>
        <taxon>Bacillati</taxon>
        <taxon>Actinomycetota</taxon>
        <taxon>Actinomycetes</taxon>
        <taxon>Micrococcales</taxon>
        <taxon>Brevibacteriaceae</taxon>
        <taxon>Brevibacterium</taxon>
    </lineage>
</organism>
<keyword evidence="1" id="KW-0812">Transmembrane</keyword>
<evidence type="ECO:0000313" key="3">
    <source>
        <dbReference type="Proteomes" id="UP000216867"/>
    </source>
</evidence>
<evidence type="ECO:0000256" key="1">
    <source>
        <dbReference type="SAM" id="Phobius"/>
    </source>
</evidence>
<dbReference type="EMBL" id="NCWY01000001">
    <property type="protein sequence ID" value="PAK97188.1"/>
    <property type="molecule type" value="Genomic_DNA"/>
</dbReference>
<dbReference type="AlphaFoldDB" id="A0A269ZHA7"/>
<feature type="transmembrane region" description="Helical" evidence="1">
    <location>
        <begin position="171"/>
        <end position="193"/>
    </location>
</feature>
<sequence length="277" mass="27868">MPSLTLPASEPASAGRLRDVLGSEWVKFRSLPTARRLTAAAVILGTVAAAVLILSFPVTRGTALADAEAVDVLSASVLGLDVAAIVLIVLASWFVGIEFRTGAITEALVRLPRRSVVITAKAVVAAGVSAGAALLTAAAVTLVAVGFATAVTGAPWSVTLAEATAPDHVRLLLGSIFMPVEFAVLAVFIAAAAGSLAAGLLGALGLIVASTLASWLPSALAVLVQPLLPLAAVHTISGAAEVGSAENLGVVPAVVVLAAWVAVGWAAAAWRLRRRDF</sequence>
<feature type="transmembrane region" description="Helical" evidence="1">
    <location>
        <begin position="37"/>
        <end position="58"/>
    </location>
</feature>
<dbReference type="RefSeq" id="WP_095375135.1">
    <property type="nucleotide sequence ID" value="NZ_NCWY01000001.1"/>
</dbReference>
<reference evidence="2 3" key="1">
    <citation type="submission" date="2017-04" db="EMBL/GenBank/DDBJ databases">
        <title>Kefir bacterial isolates.</title>
        <authorList>
            <person name="Kim Y."/>
            <person name="Blasche S."/>
            <person name="Patil K.R."/>
        </authorList>
    </citation>
    <scope>NUCLEOTIDE SEQUENCE [LARGE SCALE GENOMIC DNA]</scope>
    <source>
        <strain evidence="2 3">OG2</strain>
    </source>
</reference>
<feature type="transmembrane region" description="Helical" evidence="1">
    <location>
        <begin position="118"/>
        <end position="151"/>
    </location>
</feature>
<feature type="transmembrane region" description="Helical" evidence="1">
    <location>
        <begin position="248"/>
        <end position="270"/>
    </location>
</feature>
<dbReference type="Proteomes" id="UP000216867">
    <property type="component" value="Unassembled WGS sequence"/>
</dbReference>
<feature type="transmembrane region" description="Helical" evidence="1">
    <location>
        <begin position="78"/>
        <end position="97"/>
    </location>
</feature>